<organism evidence="1 2">
    <name type="scientific">Ancylostoma ceylanicum</name>
    <dbReference type="NCBI Taxonomy" id="53326"/>
    <lineage>
        <taxon>Eukaryota</taxon>
        <taxon>Metazoa</taxon>
        <taxon>Ecdysozoa</taxon>
        <taxon>Nematoda</taxon>
        <taxon>Chromadorea</taxon>
        <taxon>Rhabditida</taxon>
        <taxon>Rhabditina</taxon>
        <taxon>Rhabditomorpha</taxon>
        <taxon>Strongyloidea</taxon>
        <taxon>Ancylostomatidae</taxon>
        <taxon>Ancylostomatinae</taxon>
        <taxon>Ancylostoma</taxon>
    </lineage>
</organism>
<dbReference type="Proteomes" id="UP000024635">
    <property type="component" value="Unassembled WGS sequence"/>
</dbReference>
<keyword evidence="2" id="KW-1185">Reference proteome</keyword>
<comment type="caution">
    <text evidence="1">The sequence shown here is derived from an EMBL/GenBank/DDBJ whole genome shotgun (WGS) entry which is preliminary data.</text>
</comment>
<gene>
    <name evidence="1" type="primary">Acey_s0017.g3278</name>
    <name evidence="1" type="ORF">Y032_0017g3278</name>
</gene>
<dbReference type="PRINTS" id="PR01345">
    <property type="entry name" value="CERVTRCPTASE"/>
</dbReference>
<proteinExistence type="predicted"/>
<dbReference type="OrthoDB" id="8064698at2759"/>
<protein>
    <recommendedName>
        <fullName evidence="3">Reverse transcriptase domain-containing protein</fullName>
    </recommendedName>
</protein>
<evidence type="ECO:0008006" key="3">
    <source>
        <dbReference type="Google" id="ProtNLM"/>
    </source>
</evidence>
<accession>A0A016V6E7</accession>
<evidence type="ECO:0000313" key="2">
    <source>
        <dbReference type="Proteomes" id="UP000024635"/>
    </source>
</evidence>
<dbReference type="AlphaFoldDB" id="A0A016V6E7"/>
<evidence type="ECO:0000313" key="1">
    <source>
        <dbReference type="EMBL" id="EYC22313.1"/>
    </source>
</evidence>
<sequence>MDDLGFLLTNDLNFDQHCEQIATKAMGATYRLFKALTTRDISVLLCAYRSYIRPLLEYGTVIFNPYKQIFLLQLIGIRNWGYTLSASEEENLI</sequence>
<name>A0A016V6E7_9BILA</name>
<reference evidence="2" key="1">
    <citation type="journal article" date="2015" name="Nat. Genet.">
        <title>The genome and transcriptome of the zoonotic hookworm Ancylostoma ceylanicum identify infection-specific gene families.</title>
        <authorList>
            <person name="Schwarz E.M."/>
            <person name="Hu Y."/>
            <person name="Antoshechkin I."/>
            <person name="Miller M.M."/>
            <person name="Sternberg P.W."/>
            <person name="Aroian R.V."/>
        </authorList>
    </citation>
    <scope>NUCLEOTIDE SEQUENCE</scope>
    <source>
        <strain evidence="2">HY135</strain>
    </source>
</reference>
<dbReference type="EMBL" id="JARK01001353">
    <property type="protein sequence ID" value="EYC22313.1"/>
    <property type="molecule type" value="Genomic_DNA"/>
</dbReference>